<keyword evidence="1" id="KW-0812">Transmembrane</keyword>
<dbReference type="Proteomes" id="UP001574169">
    <property type="component" value="Unassembled WGS sequence"/>
</dbReference>
<keyword evidence="1" id="KW-1133">Transmembrane helix</keyword>
<gene>
    <name evidence="2" type="ORF">AAGV28_07655</name>
</gene>
<keyword evidence="3" id="KW-1185">Reference proteome</keyword>
<evidence type="ECO:0000313" key="3">
    <source>
        <dbReference type="Proteomes" id="UP001574169"/>
    </source>
</evidence>
<evidence type="ECO:0000256" key="1">
    <source>
        <dbReference type="SAM" id="Phobius"/>
    </source>
</evidence>
<evidence type="ECO:0000313" key="2">
    <source>
        <dbReference type="EMBL" id="MFA9191242.1"/>
    </source>
</evidence>
<organism evidence="2 3">
    <name type="scientific">Flavobacterium zubiriense</name>
    <dbReference type="NCBI Taxonomy" id="3138075"/>
    <lineage>
        <taxon>Bacteria</taxon>
        <taxon>Pseudomonadati</taxon>
        <taxon>Bacteroidota</taxon>
        <taxon>Flavobacteriia</taxon>
        <taxon>Flavobacteriales</taxon>
        <taxon>Flavobacteriaceae</taxon>
        <taxon>Flavobacterium</taxon>
    </lineage>
</organism>
<comment type="caution">
    <text evidence="2">The sequence shown here is derived from an EMBL/GenBank/DDBJ whole genome shotgun (WGS) entry which is preliminary data.</text>
</comment>
<dbReference type="RefSeq" id="WP_373406232.1">
    <property type="nucleotide sequence ID" value="NZ_JBCFQL010000007.1"/>
</dbReference>
<reference evidence="2 3" key="1">
    <citation type="submission" date="2024-04" db="EMBL/GenBank/DDBJ databases">
        <title>New Clade of Flavobacterium.</title>
        <authorList>
            <person name="Matos L."/>
            <person name="Proenca D.N."/>
            <person name="Fransisco R.M."/>
            <person name="Chung A.P."/>
            <person name="Maccario L."/>
            <person name="Sorensen S.J."/>
            <person name="Morais P.V."/>
        </authorList>
    </citation>
    <scope>NUCLEOTIDE SEQUENCE [LARGE SCALE GENOMIC DNA]</scope>
    <source>
        <strain evidence="2 3">FZUC8N2.13</strain>
    </source>
</reference>
<protein>
    <submittedName>
        <fullName evidence="2">Uncharacterized protein</fullName>
    </submittedName>
</protein>
<keyword evidence="1" id="KW-0472">Membrane</keyword>
<sequence>MEDIIINILIAFVCGLIPTLLTLYLNERVKGSIKNSFDEKLEQLKKEHLKEISQFQTELSYLKSKENFKFTKLHEKRFEVLQKTFQFLNENLSLLSTYISPIKFTPNGTDFEENEKLASQEYRDAHNKFWKYFKFNSIYFDEDIENSLNNFFKESSEIFNLYDKKLIYKSMGQELDRKELFNSTMAYKKIPEIINPLKKEIEIKFRKLLEE</sequence>
<name>A0ABV4TCY1_9FLAO</name>
<accession>A0ABV4TCY1</accession>
<dbReference type="EMBL" id="JBCFQL010000007">
    <property type="protein sequence ID" value="MFA9191242.1"/>
    <property type="molecule type" value="Genomic_DNA"/>
</dbReference>
<proteinExistence type="predicted"/>
<feature type="transmembrane region" description="Helical" evidence="1">
    <location>
        <begin position="6"/>
        <end position="25"/>
    </location>
</feature>